<organism evidence="1 2">
    <name type="scientific">Leucogyrophana mollusca</name>
    <dbReference type="NCBI Taxonomy" id="85980"/>
    <lineage>
        <taxon>Eukaryota</taxon>
        <taxon>Fungi</taxon>
        <taxon>Dikarya</taxon>
        <taxon>Basidiomycota</taxon>
        <taxon>Agaricomycotina</taxon>
        <taxon>Agaricomycetes</taxon>
        <taxon>Agaricomycetidae</taxon>
        <taxon>Boletales</taxon>
        <taxon>Boletales incertae sedis</taxon>
        <taxon>Leucogyrophana</taxon>
    </lineage>
</organism>
<reference evidence="1" key="1">
    <citation type="journal article" date="2021" name="New Phytol.">
        <title>Evolutionary innovations through gain and loss of genes in the ectomycorrhizal Boletales.</title>
        <authorList>
            <person name="Wu G."/>
            <person name="Miyauchi S."/>
            <person name="Morin E."/>
            <person name="Kuo A."/>
            <person name="Drula E."/>
            <person name="Varga T."/>
            <person name="Kohler A."/>
            <person name="Feng B."/>
            <person name="Cao Y."/>
            <person name="Lipzen A."/>
            <person name="Daum C."/>
            <person name="Hundley H."/>
            <person name="Pangilinan J."/>
            <person name="Johnson J."/>
            <person name="Barry K."/>
            <person name="LaButti K."/>
            <person name="Ng V."/>
            <person name="Ahrendt S."/>
            <person name="Min B."/>
            <person name="Choi I.G."/>
            <person name="Park H."/>
            <person name="Plett J.M."/>
            <person name="Magnuson J."/>
            <person name="Spatafora J.W."/>
            <person name="Nagy L.G."/>
            <person name="Henrissat B."/>
            <person name="Grigoriev I.V."/>
            <person name="Yang Z.L."/>
            <person name="Xu J."/>
            <person name="Martin F.M."/>
        </authorList>
    </citation>
    <scope>NUCLEOTIDE SEQUENCE</scope>
    <source>
        <strain evidence="1">KUC20120723A-06</strain>
    </source>
</reference>
<proteinExistence type="predicted"/>
<name>A0ACB8AVZ9_9AGAM</name>
<dbReference type="EMBL" id="MU266968">
    <property type="protein sequence ID" value="KAH7917685.1"/>
    <property type="molecule type" value="Genomic_DNA"/>
</dbReference>
<evidence type="ECO:0000313" key="1">
    <source>
        <dbReference type="EMBL" id="KAH7917685.1"/>
    </source>
</evidence>
<keyword evidence="2" id="KW-1185">Reference proteome</keyword>
<sequence>IGSRQRRGCHTNSRVLAGPWSPWNSRLSCTLDVISHLPRANFSDKDLEVMLWLLQMNGVNEIPSVGQVKALSDFLDTTSGVQTKRYMGAFGHAYHVVRLQSLIAMDLANPLVREHLDFYPEDAGTSLKEARQASQWLHHTNPHRLSPMCRVGSLDYYTFEPARLGDGTICMPFRFFMKAGVMWFHAWKMTVTVVRGNTGWVVDQSNEITSSVDHFSLSGKELVGGAYLGPGFPSFNVIHGYQNTSGGVLNQWPHPVINPWRTKANGARVVSYPVWLYCDDTSGNRSKKWNEHNIHRESNIHFLCTSNTAPPLEMLDGVIQEFEECQNDGVWAYDCVFNEKILVLPFILALLGDNPMQSEFACHAGLRANFFCRCCWVSSEADSTLGGLGSMIDRIKRFMKVQTFSIYICTSLLTLHRLLRTSTGVKDNFLAFFLDKVQKVRKGRSGADAEGATHRIFSQMPSNPFNPLWRVKGFIKYFWRDAIERLSDDQKATLKTRLSCIDVSGLDPNVSALKGHTLVQYSGSLPEIDDIDDYLFHLLLHIIDHIRRFGPAIIFATEGFESYNAVIRGWCINSNRQAPSRDAAKSAASLARLRHLVTGGYYKAEVEDSDGSVATRWITAGSMAIEICRQSPVVYHKLGLVVDKEIIIGLAKLSKKPHCHWENTLASQYFSSPCVGAVYHTCLDVTATNGDVVGIGEFIIYFDGQTLHITQIIEILVRQERIENQKAELVLLVKYDIGPVAAPYRMPKIKKTGTHFLTEPKVCMQFHKIDLYV</sequence>
<protein>
    <submittedName>
        <fullName evidence="1">Uncharacterized protein</fullName>
    </submittedName>
</protein>
<gene>
    <name evidence="1" type="ORF">BV22DRAFT_1025951</name>
</gene>
<accession>A0ACB8AVZ9</accession>
<feature type="non-terminal residue" evidence="1">
    <location>
        <position position="1"/>
    </location>
</feature>
<dbReference type="Proteomes" id="UP000790709">
    <property type="component" value="Unassembled WGS sequence"/>
</dbReference>
<comment type="caution">
    <text evidence="1">The sequence shown here is derived from an EMBL/GenBank/DDBJ whole genome shotgun (WGS) entry which is preliminary data.</text>
</comment>
<evidence type="ECO:0000313" key="2">
    <source>
        <dbReference type="Proteomes" id="UP000790709"/>
    </source>
</evidence>